<dbReference type="Gene3D" id="3.90.1300.10">
    <property type="entry name" value="Amidase signature (AS) domain"/>
    <property type="match status" value="1"/>
</dbReference>
<evidence type="ECO:0000313" key="3">
    <source>
        <dbReference type="EMBL" id="TVY11275.1"/>
    </source>
</evidence>
<dbReference type="InterPro" id="IPR052739">
    <property type="entry name" value="FAAH2"/>
</dbReference>
<dbReference type="OrthoDB" id="9811471at2"/>
<evidence type="ECO:0000256" key="1">
    <source>
        <dbReference type="SAM" id="MobiDB-lite"/>
    </source>
</evidence>
<dbReference type="Proteomes" id="UP000317036">
    <property type="component" value="Unassembled WGS sequence"/>
</dbReference>
<comment type="caution">
    <text evidence="3">The sequence shown here is derived from an EMBL/GenBank/DDBJ whole genome shotgun (WGS) entry which is preliminary data.</text>
</comment>
<feature type="domain" description="Amidase" evidence="2">
    <location>
        <begin position="7"/>
        <end position="162"/>
    </location>
</feature>
<dbReference type="SUPFAM" id="SSF75304">
    <property type="entry name" value="Amidase signature (AS) enzymes"/>
    <property type="match status" value="1"/>
</dbReference>
<feature type="compositionally biased region" description="Basic and acidic residues" evidence="1">
    <location>
        <begin position="179"/>
        <end position="188"/>
    </location>
</feature>
<dbReference type="GO" id="GO:0012505">
    <property type="term" value="C:endomembrane system"/>
    <property type="evidence" value="ECO:0007669"/>
    <property type="project" value="TreeGrafter"/>
</dbReference>
<dbReference type="AlphaFoldDB" id="A0A559KGM4"/>
<dbReference type="PANTHER" id="PTHR43372:SF4">
    <property type="entry name" value="FATTY-ACID AMIDE HYDROLASE 2"/>
    <property type="match status" value="1"/>
</dbReference>
<protein>
    <recommendedName>
        <fullName evidence="2">Amidase domain-containing protein</fullName>
    </recommendedName>
</protein>
<dbReference type="PANTHER" id="PTHR43372">
    <property type="entry name" value="FATTY-ACID AMIDE HYDROLASE"/>
    <property type="match status" value="1"/>
</dbReference>
<proteinExistence type="predicted"/>
<dbReference type="Pfam" id="PF01425">
    <property type="entry name" value="Amidase"/>
    <property type="match status" value="1"/>
</dbReference>
<sequence>MRWPPLFDETRKAAKEADRQLEAGGAEVGPLHSVPVTIKESLDVAGTPSTWGLPHRRSQLSQTDDPGVARLKQAGAIVIGKSNIMQLLMSCESVNPVYGRVRNPWRPEERSSGGSSGAEAAILAAGGSPLGLGTDVGGSIRPPSHCCGIHGLKPTPGRVPSGKPKGIVHRHEIDRLRDLTLAGSEHRGSSYRSQLRSQDRRRAAGACSSSGAVPAEIP</sequence>
<keyword evidence="4" id="KW-1185">Reference proteome</keyword>
<dbReference type="InterPro" id="IPR023631">
    <property type="entry name" value="Amidase_dom"/>
</dbReference>
<dbReference type="InterPro" id="IPR036928">
    <property type="entry name" value="AS_sf"/>
</dbReference>
<reference evidence="3 4" key="1">
    <citation type="submission" date="2019-07" db="EMBL/GenBank/DDBJ databases">
        <authorList>
            <person name="Kim J."/>
        </authorList>
    </citation>
    <scope>NUCLEOTIDE SEQUENCE [LARGE SCALE GENOMIC DNA]</scope>
    <source>
        <strain evidence="3 4">JC52</strain>
    </source>
</reference>
<organism evidence="3 4">
    <name type="scientific">Paenibacillus cremeus</name>
    <dbReference type="NCBI Taxonomy" id="2163881"/>
    <lineage>
        <taxon>Bacteria</taxon>
        <taxon>Bacillati</taxon>
        <taxon>Bacillota</taxon>
        <taxon>Bacilli</taxon>
        <taxon>Bacillales</taxon>
        <taxon>Paenibacillaceae</taxon>
        <taxon>Paenibacillus</taxon>
    </lineage>
</organism>
<evidence type="ECO:0000259" key="2">
    <source>
        <dbReference type="Pfam" id="PF01425"/>
    </source>
</evidence>
<feature type="region of interest" description="Disordered" evidence="1">
    <location>
        <begin position="179"/>
        <end position="218"/>
    </location>
</feature>
<evidence type="ECO:0000313" key="4">
    <source>
        <dbReference type="Proteomes" id="UP000317036"/>
    </source>
</evidence>
<dbReference type="EMBL" id="VNJI01000003">
    <property type="protein sequence ID" value="TVY11275.1"/>
    <property type="molecule type" value="Genomic_DNA"/>
</dbReference>
<accession>A0A559KGM4</accession>
<gene>
    <name evidence="3" type="ORF">FPZ49_03315</name>
</gene>
<name>A0A559KGM4_9BACL</name>